<sequence>MASPTSDDKNGFDQEAVGLPDYQIPPPDLTLLQRLTFRRPERYTDNMKKMLGAVAGGIGRQPTQDEVNVLCHIAYKEAQTVAWVVPLSAVLGATLTWIGRRTYRFPFFQPKFVKFNPDLFPTAKAPFVQGRLANRLWHNTRFVAYFALSSILIAPFMGSYATAVAMATAQRDERLAQFRKDMKPERLVLTTAAKLPSIELDRQRQRTVSAIQALERELAKFPTEDQVALKAGPENADKEVQGLQQAIALLQGKIAEYRRILDHLDELIEKRRKGGVDGASAQNQDYETLSGSGFADGYTLPTQLNNVPPLDSSRDPEERRGWGSKNSTFRQSSSASDDPDFDDASPSAPNTPNTGLQSSTQSSKTGSAWDRLRQASRQPPRTPGGSQNQQSESDAYYAYDAVDKEKTAEKDKAQAEFDAMIERERKGDAGRSNERNSRW</sequence>
<gene>
    <name evidence="3" type="ORF">CH35J_000545</name>
</gene>
<dbReference type="EMBL" id="MWPZ01000001">
    <property type="protein sequence ID" value="TID06481.1"/>
    <property type="molecule type" value="Genomic_DNA"/>
</dbReference>
<feature type="compositionally biased region" description="Polar residues" evidence="1">
    <location>
        <begin position="375"/>
        <end position="393"/>
    </location>
</feature>
<feature type="compositionally biased region" description="Polar residues" evidence="1">
    <location>
        <begin position="350"/>
        <end position="366"/>
    </location>
</feature>
<comment type="caution">
    <text evidence="3">The sequence shown here is derived from an EMBL/GenBank/DDBJ whole genome shotgun (WGS) entry which is preliminary data.</text>
</comment>
<accession>A0A4T0WIE7</accession>
<evidence type="ECO:0000256" key="2">
    <source>
        <dbReference type="SAM" id="Phobius"/>
    </source>
</evidence>
<feature type="transmembrane region" description="Helical" evidence="2">
    <location>
        <begin position="80"/>
        <end position="98"/>
    </location>
</feature>
<name>A0A4T0WIE7_9PEZI</name>
<feature type="compositionally biased region" description="Basic and acidic residues" evidence="1">
    <location>
        <begin position="312"/>
        <end position="321"/>
    </location>
</feature>
<feature type="region of interest" description="Disordered" evidence="1">
    <location>
        <begin position="1"/>
        <end position="25"/>
    </location>
</feature>
<organism evidence="3 4">
    <name type="scientific">Colletotrichum higginsianum</name>
    <dbReference type="NCBI Taxonomy" id="80884"/>
    <lineage>
        <taxon>Eukaryota</taxon>
        <taxon>Fungi</taxon>
        <taxon>Dikarya</taxon>
        <taxon>Ascomycota</taxon>
        <taxon>Pezizomycotina</taxon>
        <taxon>Sordariomycetes</taxon>
        <taxon>Hypocreomycetidae</taxon>
        <taxon>Glomerellales</taxon>
        <taxon>Glomerellaceae</taxon>
        <taxon>Colletotrichum</taxon>
        <taxon>Colletotrichum destructivum species complex</taxon>
    </lineage>
</organism>
<feature type="region of interest" description="Disordered" evidence="1">
    <location>
        <begin position="274"/>
        <end position="439"/>
    </location>
</feature>
<protein>
    <submittedName>
        <fullName evidence="3">Uncharacterized protein</fullName>
    </submittedName>
</protein>
<dbReference type="Proteomes" id="UP000305883">
    <property type="component" value="Unassembled WGS sequence"/>
</dbReference>
<keyword evidence="2" id="KW-0812">Transmembrane</keyword>
<feature type="compositionally biased region" description="Basic and acidic residues" evidence="1">
    <location>
        <begin position="1"/>
        <end position="12"/>
    </location>
</feature>
<evidence type="ECO:0000313" key="3">
    <source>
        <dbReference type="EMBL" id="TID06481.1"/>
    </source>
</evidence>
<feature type="transmembrane region" description="Helical" evidence="2">
    <location>
        <begin position="142"/>
        <end position="169"/>
    </location>
</feature>
<proteinExistence type="predicted"/>
<dbReference type="OrthoDB" id="4204700at2759"/>
<keyword evidence="2" id="KW-1133">Transmembrane helix</keyword>
<evidence type="ECO:0000313" key="4">
    <source>
        <dbReference type="Proteomes" id="UP000305883"/>
    </source>
</evidence>
<evidence type="ECO:0000256" key="1">
    <source>
        <dbReference type="SAM" id="MobiDB-lite"/>
    </source>
</evidence>
<feature type="compositionally biased region" description="Basic and acidic residues" evidence="1">
    <location>
        <begin position="401"/>
        <end position="439"/>
    </location>
</feature>
<keyword evidence="2" id="KW-0472">Membrane</keyword>
<reference evidence="3 4" key="1">
    <citation type="journal article" date="2019" name="Genome Biol. Evol.">
        <title>Genomic Plasticity Mediated by Transposable Elements in the Plant Pathogenic Fungus Colletotrichum higginsianum.</title>
        <authorList>
            <person name="Tsushima A."/>
            <person name="Gan P."/>
            <person name="Kumakura N."/>
            <person name="Narusaka M."/>
            <person name="Takano Y."/>
            <person name="Narusaka Y."/>
            <person name="Shirasu K."/>
        </authorList>
    </citation>
    <scope>NUCLEOTIDE SEQUENCE [LARGE SCALE GENOMIC DNA]</scope>
    <source>
        <strain evidence="3 4">MAFF305635-RFP</strain>
    </source>
</reference>
<dbReference type="AlphaFoldDB" id="A0A4T0WIE7"/>
<feature type="compositionally biased region" description="Polar residues" evidence="1">
    <location>
        <begin position="280"/>
        <end position="291"/>
    </location>
</feature>